<dbReference type="AlphaFoldDB" id="D2VG24"/>
<evidence type="ECO:0000313" key="3">
    <source>
        <dbReference type="Proteomes" id="UP000006671"/>
    </source>
</evidence>
<dbReference type="RefSeq" id="XP_002677023.1">
    <property type="nucleotide sequence ID" value="XM_002676977.1"/>
</dbReference>
<dbReference type="Gene3D" id="3.90.1720.10">
    <property type="entry name" value="endopeptidase domain like (from Nostoc punctiforme)"/>
    <property type="match status" value="1"/>
</dbReference>
<dbReference type="EMBL" id="GG738869">
    <property type="protein sequence ID" value="EFC44279.1"/>
    <property type="molecule type" value="Genomic_DNA"/>
</dbReference>
<sequence length="278" mass="31861">MYGTGARTGHIASILKIDGVKYVVESTEEGVRRTPWPAWYTASQVDSTIIIARLAPEYRKLYNESAAVELFKTLEGNEYGFVNIAYAWIDTEEDNYPHPLSGDMIGATFVLFNNWYAGSAINLLFLKGMNQRLKHYYGINANCTEVMCVFDYLNKLNITINYALTLPEKDGWLYDGKPMMVCSVMYMNLLKAAGIFGNLTNQLESGEFTPKDIYQLGIWDLNWRPEKCNVNNDNLPYCQVAGPWYWKLDNFSTIKPYAKMNERCGAEPMDYVRHPEFC</sequence>
<accession>D2VG24</accession>
<organism evidence="3">
    <name type="scientific">Naegleria gruberi</name>
    <name type="common">Amoeba</name>
    <dbReference type="NCBI Taxonomy" id="5762"/>
    <lineage>
        <taxon>Eukaryota</taxon>
        <taxon>Discoba</taxon>
        <taxon>Heterolobosea</taxon>
        <taxon>Tetramitia</taxon>
        <taxon>Eutetramitia</taxon>
        <taxon>Vahlkampfiidae</taxon>
        <taxon>Naegleria</taxon>
    </lineage>
</organism>
<dbReference type="KEGG" id="ngr:NAEGRDRAFT_33762"/>
<dbReference type="Proteomes" id="UP000006671">
    <property type="component" value="Unassembled WGS sequence"/>
</dbReference>
<keyword evidence="3" id="KW-1185">Reference proteome</keyword>
<protein>
    <submittedName>
        <fullName evidence="2">Predicted protein</fullName>
    </submittedName>
</protein>
<dbReference type="VEuPathDB" id="AmoebaDB:NAEGRDRAFT_33762"/>
<name>D2VG24_NAEGR</name>
<keyword evidence="1" id="KW-0472">Membrane</keyword>
<dbReference type="PANTHER" id="PTHR31354:SF2">
    <property type="entry name" value="OS01G0793500 PROTEIN"/>
    <property type="match status" value="1"/>
</dbReference>
<dbReference type="PANTHER" id="PTHR31354">
    <property type="entry name" value="OS01G0793500 PROTEIN"/>
    <property type="match status" value="1"/>
</dbReference>
<gene>
    <name evidence="2" type="ORF">NAEGRDRAFT_33762</name>
</gene>
<keyword evidence="1" id="KW-1133">Transmembrane helix</keyword>
<reference evidence="2 3" key="1">
    <citation type="journal article" date="2010" name="Cell">
        <title>The genome of Naegleria gruberi illuminates early eukaryotic versatility.</title>
        <authorList>
            <person name="Fritz-Laylin L.K."/>
            <person name="Prochnik S.E."/>
            <person name="Ginger M.L."/>
            <person name="Dacks J.B."/>
            <person name="Carpenter M.L."/>
            <person name="Field M.C."/>
            <person name="Kuo A."/>
            <person name="Paredez A."/>
            <person name="Chapman J."/>
            <person name="Pham J."/>
            <person name="Shu S."/>
            <person name="Neupane R."/>
            <person name="Cipriano M."/>
            <person name="Mancuso J."/>
            <person name="Tu H."/>
            <person name="Salamov A."/>
            <person name="Lindquist E."/>
            <person name="Shapiro H."/>
            <person name="Lucas S."/>
            <person name="Grigoriev I.V."/>
            <person name="Cande W.Z."/>
            <person name="Fulton C."/>
            <person name="Rokhsar D.S."/>
            <person name="Dawson S.C."/>
        </authorList>
    </citation>
    <scope>NUCLEOTIDE SEQUENCE [LARGE SCALE GENOMIC DNA]</scope>
    <source>
        <strain evidence="2 3">NEG-M</strain>
    </source>
</reference>
<dbReference type="STRING" id="5762.D2VG24"/>
<evidence type="ECO:0000256" key="1">
    <source>
        <dbReference type="SAM" id="Phobius"/>
    </source>
</evidence>
<dbReference type="eggNOG" id="ENOG502QPWP">
    <property type="taxonomic scope" value="Eukaryota"/>
</dbReference>
<feature type="transmembrane region" description="Helical" evidence="1">
    <location>
        <begin position="104"/>
        <end position="126"/>
    </location>
</feature>
<dbReference type="InParanoid" id="D2VG24"/>
<dbReference type="GeneID" id="8856737"/>
<keyword evidence="1" id="KW-0812">Transmembrane</keyword>
<dbReference type="OrthoDB" id="1847654at2759"/>
<evidence type="ECO:0000313" key="2">
    <source>
        <dbReference type="EMBL" id="EFC44279.1"/>
    </source>
</evidence>
<proteinExistence type="predicted"/>